<evidence type="ECO:0000256" key="5">
    <source>
        <dbReference type="ARBA" id="ARBA00023015"/>
    </source>
</evidence>
<feature type="region of interest" description="Disordered" evidence="9">
    <location>
        <begin position="17"/>
        <end position="42"/>
    </location>
</feature>
<comment type="function">
    <text evidence="7">Responsible for the coupling of flagellin expression to flagellar assembly by preventing expression of the flagellin genes when a component of the middle class of proteins is defective. It negatively regulates flagellar genes by inhibiting the activity of FliA by directly binding to FliA.</text>
</comment>
<evidence type="ECO:0000256" key="3">
    <source>
        <dbReference type="ARBA" id="ARBA00022491"/>
    </source>
</evidence>
<dbReference type="SUPFAM" id="SSF101498">
    <property type="entry name" value="Anti-sigma factor FlgM"/>
    <property type="match status" value="1"/>
</dbReference>
<evidence type="ECO:0000256" key="7">
    <source>
        <dbReference type="ARBA" id="ARBA00024739"/>
    </source>
</evidence>
<feature type="domain" description="Anti-sigma-28 factor FlgM C-terminal" evidence="10">
    <location>
        <begin position="41"/>
        <end position="87"/>
    </location>
</feature>
<keyword evidence="11" id="KW-0966">Cell projection</keyword>
<evidence type="ECO:0000256" key="4">
    <source>
        <dbReference type="ARBA" id="ARBA00022795"/>
    </source>
</evidence>
<evidence type="ECO:0000256" key="2">
    <source>
        <dbReference type="ARBA" id="ARBA00017823"/>
    </source>
</evidence>
<evidence type="ECO:0000313" key="12">
    <source>
        <dbReference type="Proteomes" id="UP000193558"/>
    </source>
</evidence>
<comment type="caution">
    <text evidence="11">The sequence shown here is derived from an EMBL/GenBank/DDBJ whole genome shotgun (WGS) entry which is preliminary data.</text>
</comment>
<comment type="similarity">
    <text evidence="1">Belongs to the FlgM family.</text>
</comment>
<gene>
    <name evidence="11" type="ORF">HA51_06525</name>
</gene>
<dbReference type="Pfam" id="PF04316">
    <property type="entry name" value="FlgM"/>
    <property type="match status" value="1"/>
</dbReference>
<keyword evidence="11" id="KW-0282">Flagellum</keyword>
<dbReference type="InterPro" id="IPR007412">
    <property type="entry name" value="FlgM"/>
</dbReference>
<dbReference type="Proteomes" id="UP000193558">
    <property type="component" value="Unassembled WGS sequence"/>
</dbReference>
<evidence type="ECO:0000256" key="1">
    <source>
        <dbReference type="ARBA" id="ARBA00005322"/>
    </source>
</evidence>
<evidence type="ECO:0000313" key="11">
    <source>
        <dbReference type="EMBL" id="ORM70601.1"/>
    </source>
</evidence>
<keyword evidence="4" id="KW-1005">Bacterial flagellum biogenesis</keyword>
<dbReference type="InterPro" id="IPR031316">
    <property type="entry name" value="FlgM_C"/>
</dbReference>
<evidence type="ECO:0000259" key="10">
    <source>
        <dbReference type="Pfam" id="PF04316"/>
    </source>
</evidence>
<dbReference type="InterPro" id="IPR035890">
    <property type="entry name" value="Anti-sigma-28_factor_FlgM_sf"/>
</dbReference>
<accession>A0A1X1D245</accession>
<feature type="compositionally biased region" description="Polar residues" evidence="9">
    <location>
        <begin position="26"/>
        <end position="42"/>
    </location>
</feature>
<proteinExistence type="inferred from homology"/>
<keyword evidence="11" id="KW-0969">Cilium</keyword>
<evidence type="ECO:0000256" key="8">
    <source>
        <dbReference type="ARBA" id="ARBA00030117"/>
    </source>
</evidence>
<dbReference type="EMBL" id="MLFR01000004">
    <property type="protein sequence ID" value="ORM70601.1"/>
    <property type="molecule type" value="Genomic_DNA"/>
</dbReference>
<evidence type="ECO:0000256" key="9">
    <source>
        <dbReference type="SAM" id="MobiDB-lite"/>
    </source>
</evidence>
<dbReference type="AlphaFoldDB" id="A0A1X1D245"/>
<name>A0A1X1D245_9GAMM</name>
<dbReference type="GO" id="GO:0044781">
    <property type="term" value="P:bacterial-type flagellum organization"/>
    <property type="evidence" value="ECO:0007669"/>
    <property type="project" value="UniProtKB-KW"/>
</dbReference>
<protein>
    <recommendedName>
        <fullName evidence="2">Negative regulator of flagellin synthesis</fullName>
    </recommendedName>
    <alternativeName>
        <fullName evidence="8">Anti-sigma-28 factor</fullName>
    </alternativeName>
</protein>
<dbReference type="GO" id="GO:0045892">
    <property type="term" value="P:negative regulation of DNA-templated transcription"/>
    <property type="evidence" value="ECO:0007669"/>
    <property type="project" value="InterPro"/>
</dbReference>
<keyword evidence="5" id="KW-0805">Transcription regulation</keyword>
<dbReference type="NCBIfam" id="TIGR03824">
    <property type="entry name" value="FlgM_jcvi"/>
    <property type="match status" value="1"/>
</dbReference>
<reference evidence="11 12" key="1">
    <citation type="journal article" date="2017" name="Antonie Van Leeuwenhoek">
        <title>Phylogenomic resolution of the bacterial genus Pantoea and its relationship with Erwinia and Tatumella.</title>
        <authorList>
            <person name="Palmer M."/>
            <person name="Steenkamp E.T."/>
            <person name="Coetzee M.P."/>
            <person name="Chan W.Y."/>
            <person name="van Zyl E."/>
            <person name="De Maayer P."/>
            <person name="Coutinho T.A."/>
            <person name="Blom J."/>
            <person name="Smits T.H."/>
            <person name="Duffy B."/>
            <person name="Venter S.N."/>
        </authorList>
    </citation>
    <scope>NUCLEOTIDE SEQUENCE [LARGE SCALE GENOMIC DNA]</scope>
    <source>
        <strain evidence="11 12">LMG 26275</strain>
    </source>
</reference>
<organism evidence="11 12">
    <name type="scientific">Pantoea rwandensis</name>
    <dbReference type="NCBI Taxonomy" id="1076550"/>
    <lineage>
        <taxon>Bacteria</taxon>
        <taxon>Pseudomonadati</taxon>
        <taxon>Pseudomonadota</taxon>
        <taxon>Gammaproteobacteria</taxon>
        <taxon>Enterobacterales</taxon>
        <taxon>Erwiniaceae</taxon>
        <taxon>Pantoea</taxon>
    </lineage>
</organism>
<sequence>MMINRTPPIAPVAVVSHELHSRSEQSQRNTSSPDSESKTSVTLSNIITQMKRDDSRDVNSARVAELRAALEAGELPLAADTVAQSMVQHMVSVQQ</sequence>
<keyword evidence="6" id="KW-0804">Transcription</keyword>
<keyword evidence="3" id="KW-0678">Repressor</keyword>
<evidence type="ECO:0000256" key="6">
    <source>
        <dbReference type="ARBA" id="ARBA00023163"/>
    </source>
</evidence>